<reference evidence="15 16" key="1">
    <citation type="submission" date="2019-10" db="EMBL/GenBank/DDBJ databases">
        <authorList>
            <person name="Karimi E."/>
        </authorList>
    </citation>
    <scope>NUCLEOTIDE SEQUENCE [LARGE SCALE GENOMIC DNA]</scope>
    <source>
        <strain evidence="15">Exiguobacterium sp. 9Y</strain>
    </source>
</reference>
<feature type="active site" evidence="12">
    <location>
        <position position="226"/>
    </location>
</feature>
<feature type="transmembrane region" description="Helical" evidence="12">
    <location>
        <begin position="35"/>
        <end position="57"/>
    </location>
</feature>
<dbReference type="NCBIfam" id="TIGR04265">
    <property type="entry name" value="bac_cardiolipin"/>
    <property type="match status" value="1"/>
</dbReference>
<keyword evidence="2 12" id="KW-1003">Cell membrane</keyword>
<keyword evidence="16" id="KW-1185">Reference proteome</keyword>
<evidence type="ECO:0000256" key="12">
    <source>
        <dbReference type="HAMAP-Rule" id="MF_01916"/>
    </source>
</evidence>
<comment type="similarity">
    <text evidence="12">Belongs to the phospholipase D family. Cardiolipin synthase subfamily.</text>
</comment>
<dbReference type="Proteomes" id="UP000439752">
    <property type="component" value="Unassembled WGS sequence"/>
</dbReference>
<dbReference type="SUPFAM" id="SSF56024">
    <property type="entry name" value="Phospholipase D/nuclease"/>
    <property type="match status" value="2"/>
</dbReference>
<dbReference type="Pfam" id="PF13091">
    <property type="entry name" value="PLDc_2"/>
    <property type="match status" value="2"/>
</dbReference>
<keyword evidence="3 12" id="KW-0444">Lipid biosynthesis</keyword>
<dbReference type="InterPro" id="IPR030874">
    <property type="entry name" value="Cardiolipin_synth_Firmi"/>
</dbReference>
<feature type="active site" evidence="12">
    <location>
        <position position="221"/>
    </location>
</feature>
<keyword evidence="8 12" id="KW-0443">Lipid metabolism</keyword>
<name>A0A653IHD2_9BACL</name>
<dbReference type="GO" id="GO:0005886">
    <property type="term" value="C:plasma membrane"/>
    <property type="evidence" value="ECO:0007669"/>
    <property type="project" value="UniProtKB-SubCell"/>
</dbReference>
<evidence type="ECO:0000256" key="8">
    <source>
        <dbReference type="ARBA" id="ARBA00023098"/>
    </source>
</evidence>
<feature type="domain" description="PLD phosphodiesterase" evidence="14">
    <location>
        <begin position="392"/>
        <end position="419"/>
    </location>
</feature>
<dbReference type="HAMAP" id="MF_01916">
    <property type="entry name" value="Cardiolipin_synth_Cls"/>
    <property type="match status" value="1"/>
</dbReference>
<dbReference type="PANTHER" id="PTHR21248:SF22">
    <property type="entry name" value="PHOSPHOLIPASE D"/>
    <property type="match status" value="1"/>
</dbReference>
<accession>A0A653IHD2</accession>
<feature type="active site" evidence="12">
    <location>
        <position position="397"/>
    </location>
</feature>
<dbReference type="RefSeq" id="WP_159172562.1">
    <property type="nucleotide sequence ID" value="NZ_LR732308.1"/>
</dbReference>
<evidence type="ECO:0000259" key="14">
    <source>
        <dbReference type="PROSITE" id="PS50035"/>
    </source>
</evidence>
<evidence type="ECO:0000256" key="6">
    <source>
        <dbReference type="ARBA" id="ARBA00022737"/>
    </source>
</evidence>
<dbReference type="EMBL" id="CABWKQ010000058">
    <property type="protein sequence ID" value="VWX38704.1"/>
    <property type="molecule type" value="Genomic_DNA"/>
</dbReference>
<dbReference type="InterPro" id="IPR022924">
    <property type="entry name" value="Cardiolipin_synthase"/>
</dbReference>
<organism evidence="15 16">
    <name type="scientific">Exiguobacterium oxidotolerans</name>
    <dbReference type="NCBI Taxonomy" id="223958"/>
    <lineage>
        <taxon>Bacteria</taxon>
        <taxon>Bacillati</taxon>
        <taxon>Bacillota</taxon>
        <taxon>Bacilli</taxon>
        <taxon>Bacillales</taxon>
        <taxon>Bacillales Family XII. Incertae Sedis</taxon>
        <taxon>Exiguobacterium</taxon>
    </lineage>
</organism>
<gene>
    <name evidence="15" type="primary">clsA</name>
    <name evidence="15" type="ORF">EXIGUO9Y_80032</name>
</gene>
<dbReference type="CDD" id="cd09110">
    <property type="entry name" value="PLDc_CLS_1"/>
    <property type="match status" value="1"/>
</dbReference>
<dbReference type="Pfam" id="PF13396">
    <property type="entry name" value="PLDc_N"/>
    <property type="match status" value="1"/>
</dbReference>
<feature type="active site" evidence="12">
    <location>
        <position position="404"/>
    </location>
</feature>
<evidence type="ECO:0000256" key="5">
    <source>
        <dbReference type="ARBA" id="ARBA00022692"/>
    </source>
</evidence>
<evidence type="ECO:0000256" key="3">
    <source>
        <dbReference type="ARBA" id="ARBA00022516"/>
    </source>
</evidence>
<keyword evidence="6" id="KW-0677">Repeat</keyword>
<dbReference type="InterPro" id="IPR001736">
    <property type="entry name" value="PLipase_D/transphosphatidylase"/>
</dbReference>
<feature type="active site" evidence="12">
    <location>
        <position position="399"/>
    </location>
</feature>
<evidence type="ECO:0000256" key="4">
    <source>
        <dbReference type="ARBA" id="ARBA00022679"/>
    </source>
</evidence>
<evidence type="ECO:0000256" key="1">
    <source>
        <dbReference type="ARBA" id="ARBA00004651"/>
    </source>
</evidence>
<dbReference type="CDD" id="cd09112">
    <property type="entry name" value="PLDc_CLS_2"/>
    <property type="match status" value="1"/>
</dbReference>
<evidence type="ECO:0000256" key="2">
    <source>
        <dbReference type="ARBA" id="ARBA00022475"/>
    </source>
</evidence>
<dbReference type="InterPro" id="IPR025202">
    <property type="entry name" value="PLD-like_dom"/>
</dbReference>
<feature type="transmembrane region" description="Helical" evidence="12">
    <location>
        <begin position="6"/>
        <end position="28"/>
    </location>
</feature>
<dbReference type="PANTHER" id="PTHR21248">
    <property type="entry name" value="CARDIOLIPIN SYNTHASE"/>
    <property type="match status" value="1"/>
</dbReference>
<protein>
    <recommendedName>
        <fullName evidence="12 13">Cardiolipin synthase</fullName>
        <shortName evidence="12">CL synthase</shortName>
        <ecNumber evidence="12 13">2.7.8.-</ecNumber>
    </recommendedName>
</protein>
<dbReference type="GO" id="GO:0032049">
    <property type="term" value="P:cardiolipin biosynthetic process"/>
    <property type="evidence" value="ECO:0007669"/>
    <property type="project" value="UniProtKB-UniRule"/>
</dbReference>
<evidence type="ECO:0000256" key="7">
    <source>
        <dbReference type="ARBA" id="ARBA00022989"/>
    </source>
</evidence>
<comment type="subcellular location">
    <subcellularLocation>
        <location evidence="1 12">Cell membrane</location>
        <topology evidence="1 12">Multi-pass membrane protein</topology>
    </subcellularLocation>
</comment>
<dbReference type="Gene3D" id="3.30.870.10">
    <property type="entry name" value="Endonuclease Chain A"/>
    <property type="match status" value="2"/>
</dbReference>
<feature type="domain" description="PLD phosphodiesterase" evidence="14">
    <location>
        <begin position="214"/>
        <end position="241"/>
    </location>
</feature>
<keyword evidence="5 12" id="KW-0812">Transmembrane</keyword>
<sequence>MDYTLILPVLLYIVLIANVVAAIAILFFERRDVSATWAWLMILFFLPIIGFLIYLLFGRSLKQETFYHVPEEKREAREQLLTEQTQDTALPGTPLHPYRKLIAANRSSGSLLTEATDVRTLFDGHQKFDTLLADIQSAQVEINIQYFILKRDPLGDRLLNALFEQAKRGVKVRILYDAVGSWKLKANDFAAFKQDGGEVRSFFASPFGIFNLRINNRNHRKLCTIDRQIGYIGGFNVGSEYLGEDEQFGYWRDTHLRVLGPVVEELEYHFEQDWDAASRERTDWSTAPIPPLADSTDRVPAQIVTSGPTSETEYLKNMLIQMIHTAEKSIYIQSPYFIPDASFMDACRIALASGVTLKIMIPNQPDHPFVYWATYAAVGELIQYGAEVYTYEIGFMHAKTIVVDGKIASVGTTNIDARSFRLNFEMNAILYDAAIAEELELLFLSDVADSALLTREKYAARPRMIRFKESISRLLSPIL</sequence>
<dbReference type="AlphaFoldDB" id="A0A653IHD2"/>
<proteinExistence type="inferred from homology"/>
<comment type="catalytic activity">
    <reaction evidence="12">
        <text>2 a 1,2-diacyl-sn-glycero-3-phospho-(1'-sn-glycerol) = a cardiolipin + glycerol</text>
        <dbReference type="Rhea" id="RHEA:31451"/>
        <dbReference type="ChEBI" id="CHEBI:17754"/>
        <dbReference type="ChEBI" id="CHEBI:62237"/>
        <dbReference type="ChEBI" id="CHEBI:64716"/>
    </reaction>
</comment>
<dbReference type="SMART" id="SM00155">
    <property type="entry name" value="PLDc"/>
    <property type="match status" value="2"/>
</dbReference>
<evidence type="ECO:0000256" key="11">
    <source>
        <dbReference type="ARBA" id="ARBA00023264"/>
    </source>
</evidence>
<evidence type="ECO:0000313" key="16">
    <source>
        <dbReference type="Proteomes" id="UP000439752"/>
    </source>
</evidence>
<keyword evidence="11 12" id="KW-1208">Phospholipid metabolism</keyword>
<dbReference type="InterPro" id="IPR027379">
    <property type="entry name" value="CLS_N"/>
</dbReference>
<dbReference type="GO" id="GO:0008808">
    <property type="term" value="F:cardiolipin synthase activity"/>
    <property type="evidence" value="ECO:0007669"/>
    <property type="project" value="UniProtKB-UniRule"/>
</dbReference>
<dbReference type="EC" id="2.7.8.-" evidence="12 13"/>
<evidence type="ECO:0000256" key="10">
    <source>
        <dbReference type="ARBA" id="ARBA00023209"/>
    </source>
</evidence>
<keyword evidence="10 12" id="KW-0594">Phospholipid biosynthesis</keyword>
<keyword evidence="4 12" id="KW-0808">Transferase</keyword>
<keyword evidence="9 12" id="KW-0472">Membrane</keyword>
<keyword evidence="7 12" id="KW-1133">Transmembrane helix</keyword>
<evidence type="ECO:0000256" key="13">
    <source>
        <dbReference type="NCBIfam" id="TIGR04265"/>
    </source>
</evidence>
<evidence type="ECO:0000313" key="15">
    <source>
        <dbReference type="EMBL" id="VWX38704.1"/>
    </source>
</evidence>
<comment type="function">
    <text evidence="12">Catalyzes the reversible phosphatidyl group transfer from one phosphatidylglycerol molecule to another to form cardiolipin (CL) (diphosphatidylglycerol) and glycerol.</text>
</comment>
<evidence type="ECO:0000256" key="9">
    <source>
        <dbReference type="ARBA" id="ARBA00023136"/>
    </source>
</evidence>
<feature type="active site" evidence="12">
    <location>
        <position position="219"/>
    </location>
</feature>
<dbReference type="PROSITE" id="PS50035">
    <property type="entry name" value="PLD"/>
    <property type="match status" value="2"/>
</dbReference>